<keyword evidence="2" id="KW-1185">Reference proteome</keyword>
<accession>A0ABY6SZC2</accession>
<evidence type="ECO:0000313" key="2">
    <source>
        <dbReference type="Proteomes" id="UP000277570"/>
    </source>
</evidence>
<organism evidence="1 2">
    <name type="scientific">Clostridium carnis</name>
    <dbReference type="NCBI Taxonomy" id="1530"/>
    <lineage>
        <taxon>Bacteria</taxon>
        <taxon>Bacillati</taxon>
        <taxon>Bacillota</taxon>
        <taxon>Clostridia</taxon>
        <taxon>Eubacteriales</taxon>
        <taxon>Clostridiaceae</taxon>
        <taxon>Clostridium</taxon>
    </lineage>
</organism>
<evidence type="ECO:0000313" key="1">
    <source>
        <dbReference type="EMBL" id="VDG73404.1"/>
    </source>
</evidence>
<gene>
    <name evidence="1" type="ORF">NCTC10913_03739</name>
</gene>
<dbReference type="RefSeq" id="WP_125149518.1">
    <property type="nucleotide sequence ID" value="NZ_UYIN01000020.1"/>
</dbReference>
<name>A0ABY6SZC2_9CLOT</name>
<sequence length="68" mass="7701">MLDNNSLIVLAFLKNHFETSDKPICLPEIIIEGLSYEDISKAIDYLNNNGYLNINNKYVGDPIESINL</sequence>
<protein>
    <submittedName>
        <fullName evidence="1">Uncharacterized protein</fullName>
    </submittedName>
</protein>
<reference evidence="1 2" key="1">
    <citation type="submission" date="2018-11" db="EMBL/GenBank/DDBJ databases">
        <authorList>
            <consortium name="Pathogen Informatics"/>
        </authorList>
    </citation>
    <scope>NUCLEOTIDE SEQUENCE [LARGE SCALE GENOMIC DNA]</scope>
    <source>
        <strain evidence="1 2">NCTC10913</strain>
    </source>
</reference>
<comment type="caution">
    <text evidence="1">The sequence shown here is derived from an EMBL/GenBank/DDBJ whole genome shotgun (WGS) entry which is preliminary data.</text>
</comment>
<dbReference type="EMBL" id="UYIN01000020">
    <property type="protein sequence ID" value="VDG73404.1"/>
    <property type="molecule type" value="Genomic_DNA"/>
</dbReference>
<proteinExistence type="predicted"/>
<dbReference type="Proteomes" id="UP000277570">
    <property type="component" value="Unassembled WGS sequence"/>
</dbReference>